<dbReference type="OMA" id="THRITQP"/>
<reference evidence="2 3" key="1">
    <citation type="journal article" date="2013" name="PLoS Genet.">
        <title>The genome and development-dependent transcriptomes of Pyronema confluens: a window into fungal evolution.</title>
        <authorList>
            <person name="Traeger S."/>
            <person name="Altegoer F."/>
            <person name="Freitag M."/>
            <person name="Gabaldon T."/>
            <person name="Kempken F."/>
            <person name="Kumar A."/>
            <person name="Marcet-Houben M."/>
            <person name="Poggeler S."/>
            <person name="Stajich J.E."/>
            <person name="Nowrousian M."/>
        </authorList>
    </citation>
    <scope>NUCLEOTIDE SEQUENCE [LARGE SCALE GENOMIC DNA]</scope>
    <source>
        <strain evidence="3">CBS 100304</strain>
        <tissue evidence="2">Vegetative mycelium</tissue>
    </source>
</reference>
<sequence>MTDKTFHITSEDLRKMESRESKKHHGKTPADSDASLLKSIVNQHKPNPDKVQANLELPEDPPGSSDMKSADARYHVGVGSGRFSGGVGGETDAMREPVAQGSAAREDGEKLHKGTVL</sequence>
<feature type="compositionally biased region" description="Basic and acidic residues" evidence="1">
    <location>
        <begin position="104"/>
        <end position="117"/>
    </location>
</feature>
<evidence type="ECO:0000256" key="1">
    <source>
        <dbReference type="SAM" id="MobiDB-lite"/>
    </source>
</evidence>
<keyword evidence="3" id="KW-1185">Reference proteome</keyword>
<evidence type="ECO:0000313" key="3">
    <source>
        <dbReference type="Proteomes" id="UP000018144"/>
    </source>
</evidence>
<dbReference type="AlphaFoldDB" id="U4LHX2"/>
<dbReference type="OrthoDB" id="3913483at2759"/>
<name>U4LHX2_PYROM</name>
<protein>
    <submittedName>
        <fullName evidence="2">Uncharacterized protein</fullName>
    </submittedName>
</protein>
<feature type="compositionally biased region" description="Gly residues" evidence="1">
    <location>
        <begin position="78"/>
        <end position="89"/>
    </location>
</feature>
<feature type="region of interest" description="Disordered" evidence="1">
    <location>
        <begin position="1"/>
        <end position="117"/>
    </location>
</feature>
<feature type="compositionally biased region" description="Basic and acidic residues" evidence="1">
    <location>
        <begin position="1"/>
        <end position="20"/>
    </location>
</feature>
<evidence type="ECO:0000313" key="2">
    <source>
        <dbReference type="EMBL" id="CCX31523.1"/>
    </source>
</evidence>
<accession>U4LHX2</accession>
<proteinExistence type="predicted"/>
<dbReference type="EMBL" id="HF935604">
    <property type="protein sequence ID" value="CCX31523.1"/>
    <property type="molecule type" value="Genomic_DNA"/>
</dbReference>
<gene>
    <name evidence="2" type="ORF">PCON_10872</name>
</gene>
<organism evidence="2 3">
    <name type="scientific">Pyronema omphalodes (strain CBS 100304)</name>
    <name type="common">Pyronema confluens</name>
    <dbReference type="NCBI Taxonomy" id="1076935"/>
    <lineage>
        <taxon>Eukaryota</taxon>
        <taxon>Fungi</taxon>
        <taxon>Dikarya</taxon>
        <taxon>Ascomycota</taxon>
        <taxon>Pezizomycotina</taxon>
        <taxon>Pezizomycetes</taxon>
        <taxon>Pezizales</taxon>
        <taxon>Pyronemataceae</taxon>
        <taxon>Pyronema</taxon>
    </lineage>
</organism>
<dbReference type="Proteomes" id="UP000018144">
    <property type="component" value="Unassembled WGS sequence"/>
</dbReference>